<evidence type="ECO:0000313" key="1">
    <source>
        <dbReference type="EMBL" id="TVP42010.1"/>
    </source>
</evidence>
<keyword evidence="2" id="KW-1185">Reference proteome</keyword>
<dbReference type="EMBL" id="VOAH01000001">
    <property type="protein sequence ID" value="TVP42010.1"/>
    <property type="molecule type" value="Genomic_DNA"/>
</dbReference>
<reference evidence="1 2" key="1">
    <citation type="journal article" date="2019" name="Front. Microbiol.">
        <title>Ammonia Oxidation by the Arctic Terrestrial Thaumarchaeote Candidatus Nitrosocosmicus arcticus Is Stimulated by Increasing Temperatures.</title>
        <authorList>
            <person name="Alves R.J.E."/>
            <person name="Kerou M."/>
            <person name="Zappe A."/>
            <person name="Bittner R."/>
            <person name="Abby S.S."/>
            <person name="Schmidt H.A."/>
            <person name="Pfeifer K."/>
            <person name="Schleper C."/>
        </authorList>
    </citation>
    <scope>NUCLEOTIDE SEQUENCE [LARGE SCALE GENOMIC DNA]</scope>
    <source>
        <strain evidence="1 2">Kfb</strain>
    </source>
</reference>
<dbReference type="AlphaFoldDB" id="A0A557SZH3"/>
<evidence type="ECO:0000313" key="2">
    <source>
        <dbReference type="Proteomes" id="UP000315289"/>
    </source>
</evidence>
<name>A0A557SZH3_9ARCH</name>
<sequence length="91" mass="10445">MITLNPKITSSHVTLNFLIRNKNIITNLEIVHKILMNENRESIGWNLTNDEIGKINIIFHTPRSDMPIKRFIHLKSILMVKNGDPADGPMN</sequence>
<organism evidence="1 2">
    <name type="scientific">Candidatus Nitrosocosmicus arcticus</name>
    <dbReference type="NCBI Taxonomy" id="2035267"/>
    <lineage>
        <taxon>Archaea</taxon>
        <taxon>Nitrososphaerota</taxon>
        <taxon>Nitrososphaeria</taxon>
        <taxon>Nitrososphaerales</taxon>
        <taxon>Nitrososphaeraceae</taxon>
        <taxon>Candidatus Nitrosocosmicus</taxon>
    </lineage>
</organism>
<dbReference type="Proteomes" id="UP000315289">
    <property type="component" value="Unassembled WGS sequence"/>
</dbReference>
<dbReference type="RefSeq" id="WP_144728547.1">
    <property type="nucleotide sequence ID" value="NZ_ML675578.1"/>
</dbReference>
<comment type="caution">
    <text evidence="1">The sequence shown here is derived from an EMBL/GenBank/DDBJ whole genome shotgun (WGS) entry which is preliminary data.</text>
</comment>
<gene>
    <name evidence="1" type="ORF">NARC_10416</name>
</gene>
<accession>A0A557SZH3</accession>
<protein>
    <submittedName>
        <fullName evidence="1">Uncharacterized protein</fullName>
    </submittedName>
</protein>
<proteinExistence type="predicted"/>